<proteinExistence type="predicted"/>
<evidence type="ECO:0000256" key="1">
    <source>
        <dbReference type="SAM" id="MobiDB-lite"/>
    </source>
</evidence>
<dbReference type="EMBL" id="MN739133">
    <property type="protein sequence ID" value="QHS90353.1"/>
    <property type="molecule type" value="Genomic_DNA"/>
</dbReference>
<organism evidence="2">
    <name type="scientific">viral metagenome</name>
    <dbReference type="NCBI Taxonomy" id="1070528"/>
    <lineage>
        <taxon>unclassified sequences</taxon>
        <taxon>metagenomes</taxon>
        <taxon>organismal metagenomes</taxon>
    </lineage>
</organism>
<name>A0A6C0BG59_9ZZZZ</name>
<feature type="region of interest" description="Disordered" evidence="1">
    <location>
        <begin position="1"/>
        <end position="47"/>
    </location>
</feature>
<accession>A0A6C0BG59</accession>
<reference evidence="2" key="1">
    <citation type="journal article" date="2020" name="Nature">
        <title>Giant virus diversity and host interactions through global metagenomics.</title>
        <authorList>
            <person name="Schulz F."/>
            <person name="Roux S."/>
            <person name="Paez-Espino D."/>
            <person name="Jungbluth S."/>
            <person name="Walsh D.A."/>
            <person name="Denef V.J."/>
            <person name="McMahon K.D."/>
            <person name="Konstantinidis K.T."/>
            <person name="Eloe-Fadrosh E.A."/>
            <person name="Kyrpides N.C."/>
            <person name="Woyke T."/>
        </authorList>
    </citation>
    <scope>NUCLEOTIDE SEQUENCE</scope>
    <source>
        <strain evidence="2">GVMAG-M-3300010160-60</strain>
    </source>
</reference>
<evidence type="ECO:0000313" key="2">
    <source>
        <dbReference type="EMBL" id="QHS90353.1"/>
    </source>
</evidence>
<sequence>MSNKEDVVLQDVPKEQPIVPKEQPIVPKEQPIVPKEQPIVPKEQPIVPKEQPIVPVVPQDDGTRVLNRKDFRGAENWEQIHTDNGTRNDLLNNNMRYSDFDRFPPNIVKNDYEMGYSFMPPKDWYPTPLYPPVCVTNNPSTVQPVYLDTMTMDLKHWHETTKITPPDTFNTDYIINELNSR</sequence>
<protein>
    <submittedName>
        <fullName evidence="2">Uncharacterized protein</fullName>
    </submittedName>
</protein>
<dbReference type="AlphaFoldDB" id="A0A6C0BG59"/>